<comment type="caution">
    <text evidence="3">Lacks conserved residue(s) required for the propagation of feature annotation.</text>
</comment>
<sequence>MDYSCKLGFTDGQVRPYCTSSVNPMSFNEVSSQRFLDQKLVNGARIDGKFIDTARVDRPVMPADPNSSGFTPFYGVQHTTDLHEDFDFSDVVLGYINQMLMEEDMEEKTCMFQESAALLAAEKSFYEVLGEKYPPPHEEQPVAYSDQSSESLDENHVEAYNSDGGNNHLINSLLTPGCICDSSDYSLCNSQGGSVRLVAETSQSIGSLTSNGSPVDGLADSPVSTLGVTDIFTDSQSALLMKKGYEEASKFLPSGNNFFADMGTNELLANGQKKKDETVLVKLEDKNQNEKSHNGSRSRKNPYTEEDGLDESRSNKHSALFCESTVRSEMFDMVLLCSEGKYDSALRESLMNDAKKSVQQNNQPKGSNSGKARGKKQGGKKDVVDLRTLLTLCAQAVAANDQRNASDLLKQIRQHSSPSGDGMQRLAHYFSNGLEARMAGSGTQIYKQLIAFPLTAADVLKAYHLLLATSPFRKIPNFFANKTIIKVAENATRLHIVDFGILYGFQWPCLIQRLSTRPGGPPKLKITGVDFPNPGFRPSRRVEETGQRLTNYAETFGVPFEFHAIAQKWDTIKIEDIDIDRDEMLVVNCLFRFKNLLDETVVVDSPRNKVMNLIRKMKPDIYIQGVTNGSYNAPFFITRFREALFHFSSLFDMLEANVPRETHERMLLEKMIFGQEAMNVIACEGAERIDRPETYKQWQVRNLRAGFRQLPLDKEIMRMAKDRVKSCYHKDFIIDEDGQWMLQGWKGRILFALSSWKPAY</sequence>
<organism evidence="5 6">
    <name type="scientific">Daucus carota subsp. sativus</name>
    <name type="common">Carrot</name>
    <dbReference type="NCBI Taxonomy" id="79200"/>
    <lineage>
        <taxon>Eukaryota</taxon>
        <taxon>Viridiplantae</taxon>
        <taxon>Streptophyta</taxon>
        <taxon>Embryophyta</taxon>
        <taxon>Tracheophyta</taxon>
        <taxon>Spermatophyta</taxon>
        <taxon>Magnoliopsida</taxon>
        <taxon>eudicotyledons</taxon>
        <taxon>Gunneridae</taxon>
        <taxon>Pentapetalae</taxon>
        <taxon>asterids</taxon>
        <taxon>campanulids</taxon>
        <taxon>Apiales</taxon>
        <taxon>Apiaceae</taxon>
        <taxon>Apioideae</taxon>
        <taxon>Scandiceae</taxon>
        <taxon>Daucinae</taxon>
        <taxon>Daucus</taxon>
        <taxon>Daucus sect. Daucus</taxon>
    </lineage>
</organism>
<feature type="region of interest" description="SAW" evidence="3">
    <location>
        <begin position="682"/>
        <end position="757"/>
    </location>
</feature>
<feature type="compositionally biased region" description="Polar residues" evidence="4">
    <location>
        <begin position="357"/>
        <end position="369"/>
    </location>
</feature>
<dbReference type="EMBL" id="CP093350">
    <property type="protein sequence ID" value="WOH12391.1"/>
    <property type="molecule type" value="Genomic_DNA"/>
</dbReference>
<protein>
    <submittedName>
        <fullName evidence="5">Uncharacterized protein</fullName>
    </submittedName>
</protein>
<dbReference type="Proteomes" id="UP000077755">
    <property type="component" value="Chromosome 8"/>
</dbReference>
<feature type="region of interest" description="VHIID" evidence="3">
    <location>
        <begin position="463"/>
        <end position="528"/>
    </location>
</feature>
<dbReference type="Pfam" id="PF03514">
    <property type="entry name" value="GRAS"/>
    <property type="match status" value="1"/>
</dbReference>
<gene>
    <name evidence="5" type="ORF">DCAR_0831894</name>
</gene>
<feature type="region of interest" description="Leucine repeat II (LRII)" evidence="3">
    <location>
        <begin position="544"/>
        <end position="576"/>
    </location>
</feature>
<proteinExistence type="inferred from homology"/>
<evidence type="ECO:0000313" key="5">
    <source>
        <dbReference type="EMBL" id="WOH12391.1"/>
    </source>
</evidence>
<feature type="short sequence motif" description="VHIID" evidence="3">
    <location>
        <begin position="494"/>
        <end position="498"/>
    </location>
</feature>
<evidence type="ECO:0000313" key="6">
    <source>
        <dbReference type="Proteomes" id="UP000077755"/>
    </source>
</evidence>
<reference evidence="5" key="1">
    <citation type="journal article" date="2016" name="Nat. Genet.">
        <title>A high-quality carrot genome assembly provides new insights into carotenoid accumulation and asterid genome evolution.</title>
        <authorList>
            <person name="Iorizzo M."/>
            <person name="Ellison S."/>
            <person name="Senalik D."/>
            <person name="Zeng P."/>
            <person name="Satapoomin P."/>
            <person name="Huang J."/>
            <person name="Bowman M."/>
            <person name="Iovene M."/>
            <person name="Sanseverino W."/>
            <person name="Cavagnaro P."/>
            <person name="Yildiz M."/>
            <person name="Macko-Podgorni A."/>
            <person name="Moranska E."/>
            <person name="Grzebelus E."/>
            <person name="Grzebelus D."/>
            <person name="Ashrafi H."/>
            <person name="Zheng Z."/>
            <person name="Cheng S."/>
            <person name="Spooner D."/>
            <person name="Van Deynze A."/>
            <person name="Simon P."/>
        </authorList>
    </citation>
    <scope>NUCLEOTIDE SEQUENCE</scope>
    <source>
        <tissue evidence="5">Leaf</tissue>
    </source>
</reference>
<evidence type="ECO:0000256" key="1">
    <source>
        <dbReference type="ARBA" id="ARBA00023015"/>
    </source>
</evidence>
<dbReference type="KEGG" id="dcr:108199609"/>
<accession>A0AAF0XU03</accession>
<evidence type="ECO:0000256" key="3">
    <source>
        <dbReference type="PROSITE-ProRule" id="PRU01191"/>
    </source>
</evidence>
<evidence type="ECO:0000256" key="2">
    <source>
        <dbReference type="ARBA" id="ARBA00023163"/>
    </source>
</evidence>
<keyword evidence="2" id="KW-0804">Transcription</keyword>
<keyword evidence="1" id="KW-0805">Transcription regulation</keyword>
<feature type="region of interest" description="Leucine repeat I (LRI)" evidence="3">
    <location>
        <begin position="384"/>
        <end position="444"/>
    </location>
</feature>
<keyword evidence="6" id="KW-1185">Reference proteome</keyword>
<reference evidence="5" key="2">
    <citation type="submission" date="2022-03" db="EMBL/GenBank/DDBJ databases">
        <title>Draft title - Genomic analysis of global carrot germplasm unveils the trajectory of domestication and the origin of high carotenoid orange carrot.</title>
        <authorList>
            <person name="Iorizzo M."/>
            <person name="Ellison S."/>
            <person name="Senalik D."/>
            <person name="Macko-Podgorni A."/>
            <person name="Grzebelus D."/>
            <person name="Bostan H."/>
            <person name="Rolling W."/>
            <person name="Curaba J."/>
            <person name="Simon P."/>
        </authorList>
    </citation>
    <scope>NUCLEOTIDE SEQUENCE</scope>
    <source>
        <tissue evidence="5">Leaf</tissue>
    </source>
</reference>
<dbReference type="PANTHER" id="PTHR31636">
    <property type="entry name" value="OSJNBA0084A10.13 PROTEIN-RELATED"/>
    <property type="match status" value="1"/>
</dbReference>
<feature type="compositionally biased region" description="Basic and acidic residues" evidence="4">
    <location>
        <begin position="283"/>
        <end position="293"/>
    </location>
</feature>
<comment type="similarity">
    <text evidence="3">Belongs to the GRAS family.</text>
</comment>
<feature type="region of interest" description="Disordered" evidence="4">
    <location>
        <begin position="283"/>
        <end position="314"/>
    </location>
</feature>
<dbReference type="PROSITE" id="PS50985">
    <property type="entry name" value="GRAS"/>
    <property type="match status" value="1"/>
</dbReference>
<evidence type="ECO:0000256" key="4">
    <source>
        <dbReference type="SAM" id="MobiDB-lite"/>
    </source>
</evidence>
<feature type="region of interest" description="Disordered" evidence="4">
    <location>
        <begin position="354"/>
        <end position="380"/>
    </location>
</feature>
<name>A0AAF0XU03_DAUCS</name>
<dbReference type="AlphaFoldDB" id="A0AAF0XU03"/>
<dbReference type="InterPro" id="IPR005202">
    <property type="entry name" value="TF_GRAS"/>
</dbReference>